<organism evidence="7 8">
    <name type="scientific">Sphaerobacter thermophilus (strain ATCC 49802 / DSM 20745 / KCCM 41009 / NCIMB 13125 / S 6022)</name>
    <dbReference type="NCBI Taxonomy" id="479434"/>
    <lineage>
        <taxon>Bacteria</taxon>
        <taxon>Pseudomonadati</taxon>
        <taxon>Thermomicrobiota</taxon>
        <taxon>Thermomicrobia</taxon>
        <taxon>Sphaerobacterales</taxon>
        <taxon>Sphaerobacterineae</taxon>
        <taxon>Sphaerobacteraceae</taxon>
        <taxon>Sphaerobacter</taxon>
    </lineage>
</organism>
<evidence type="ECO:0000256" key="1">
    <source>
        <dbReference type="ARBA" id="ARBA00005417"/>
    </source>
</evidence>
<evidence type="ECO:0000313" key="8">
    <source>
        <dbReference type="Proteomes" id="UP000002027"/>
    </source>
</evidence>
<dbReference type="InterPro" id="IPR052156">
    <property type="entry name" value="BCAA_Transport_ATP-bd_LivF"/>
</dbReference>
<dbReference type="SMART" id="SM00382">
    <property type="entry name" value="AAA"/>
    <property type="match status" value="1"/>
</dbReference>
<comment type="similarity">
    <text evidence="1">Belongs to the ABC transporter superfamily.</text>
</comment>
<evidence type="ECO:0000313" key="7">
    <source>
        <dbReference type="EMBL" id="ACZ40119.1"/>
    </source>
</evidence>
<name>D1C8H6_SPHTD</name>
<protein>
    <submittedName>
        <fullName evidence="7">ABC transporter related protein</fullName>
    </submittedName>
</protein>
<dbReference type="PROSITE" id="PS00211">
    <property type="entry name" value="ABC_TRANSPORTER_1"/>
    <property type="match status" value="1"/>
</dbReference>
<evidence type="ECO:0000256" key="2">
    <source>
        <dbReference type="ARBA" id="ARBA00022448"/>
    </source>
</evidence>
<evidence type="ECO:0000256" key="3">
    <source>
        <dbReference type="ARBA" id="ARBA00022741"/>
    </source>
</evidence>
<dbReference type="Proteomes" id="UP000002027">
    <property type="component" value="Chromosome 2"/>
</dbReference>
<dbReference type="GO" id="GO:0015658">
    <property type="term" value="F:branched-chain amino acid transmembrane transporter activity"/>
    <property type="evidence" value="ECO:0007669"/>
    <property type="project" value="TreeGrafter"/>
</dbReference>
<dbReference type="GO" id="GO:0016887">
    <property type="term" value="F:ATP hydrolysis activity"/>
    <property type="evidence" value="ECO:0007669"/>
    <property type="project" value="InterPro"/>
</dbReference>
<dbReference type="SUPFAM" id="SSF52540">
    <property type="entry name" value="P-loop containing nucleoside triphosphate hydrolases"/>
    <property type="match status" value="1"/>
</dbReference>
<sequence>MLELRDLSGGYGDGSVLNGLSLTVEEGQVVALLGRNGAGKTTTMRAIFNLLPQLTGSVTLRGESLRGLAPYEVSQRGVALVPQGRRIFPSLTVEENLLIGARPPRSDTNLRWTVDEIYSLFPVLRERGRVRGTLLSGGEQQMLTLARSLMTQPLLLLCDEPSEGLAPVMVDRVREVLQRLRAAGLSILLAEQNLDLALSVADVAYIIEEGRVIWHGTSAELLANEDVQATYLGIRIQED</sequence>
<dbReference type="PANTHER" id="PTHR43820:SF4">
    <property type="entry name" value="HIGH-AFFINITY BRANCHED-CHAIN AMINO ACID TRANSPORT ATP-BINDING PROTEIN LIVF"/>
    <property type="match status" value="1"/>
</dbReference>
<dbReference type="InterPro" id="IPR003593">
    <property type="entry name" value="AAA+_ATPase"/>
</dbReference>
<dbReference type="STRING" id="479434.Sthe_2705"/>
<dbReference type="RefSeq" id="WP_012873157.1">
    <property type="nucleotide sequence ID" value="NC_013524.1"/>
</dbReference>
<keyword evidence="8" id="KW-1185">Reference proteome</keyword>
<evidence type="ECO:0000256" key="5">
    <source>
        <dbReference type="ARBA" id="ARBA00022970"/>
    </source>
</evidence>
<dbReference type="OrthoDB" id="9779136at2"/>
<dbReference type="AlphaFoldDB" id="D1C8H6"/>
<dbReference type="PROSITE" id="PS50893">
    <property type="entry name" value="ABC_TRANSPORTER_2"/>
    <property type="match status" value="1"/>
</dbReference>
<dbReference type="eggNOG" id="COG0410">
    <property type="taxonomic scope" value="Bacteria"/>
</dbReference>
<dbReference type="EMBL" id="CP001824">
    <property type="protein sequence ID" value="ACZ40119.1"/>
    <property type="molecule type" value="Genomic_DNA"/>
</dbReference>
<dbReference type="InterPro" id="IPR027417">
    <property type="entry name" value="P-loop_NTPase"/>
</dbReference>
<proteinExistence type="inferred from homology"/>
<dbReference type="PANTHER" id="PTHR43820">
    <property type="entry name" value="HIGH-AFFINITY BRANCHED-CHAIN AMINO ACID TRANSPORT ATP-BINDING PROTEIN LIVF"/>
    <property type="match status" value="1"/>
</dbReference>
<dbReference type="InParanoid" id="D1C8H6"/>
<dbReference type="Gene3D" id="3.40.50.300">
    <property type="entry name" value="P-loop containing nucleotide triphosphate hydrolases"/>
    <property type="match status" value="1"/>
</dbReference>
<dbReference type="InterPro" id="IPR017871">
    <property type="entry name" value="ABC_transporter-like_CS"/>
</dbReference>
<dbReference type="Pfam" id="PF00005">
    <property type="entry name" value="ABC_tran"/>
    <property type="match status" value="1"/>
</dbReference>
<dbReference type="CDD" id="cd03224">
    <property type="entry name" value="ABC_TM1139_LivF_branched"/>
    <property type="match status" value="1"/>
</dbReference>
<reference evidence="7 8" key="2">
    <citation type="journal article" date="2010" name="Stand. Genomic Sci.">
        <title>Complete genome sequence of Desulfohalobium retbaense type strain (HR(100)).</title>
        <authorList>
            <person name="Spring S."/>
            <person name="Nolan M."/>
            <person name="Lapidus A."/>
            <person name="Glavina Del Rio T."/>
            <person name="Copeland A."/>
            <person name="Tice H."/>
            <person name="Cheng J.F."/>
            <person name="Lucas S."/>
            <person name="Land M."/>
            <person name="Chen F."/>
            <person name="Bruce D."/>
            <person name="Goodwin L."/>
            <person name="Pitluck S."/>
            <person name="Ivanova N."/>
            <person name="Mavromatis K."/>
            <person name="Mikhailova N."/>
            <person name="Pati A."/>
            <person name="Chen A."/>
            <person name="Palaniappan K."/>
            <person name="Hauser L."/>
            <person name="Chang Y.J."/>
            <person name="Jeffries C.D."/>
            <person name="Munk C."/>
            <person name="Kiss H."/>
            <person name="Chain P."/>
            <person name="Han C."/>
            <person name="Brettin T."/>
            <person name="Detter J.C."/>
            <person name="Schuler E."/>
            <person name="Goker M."/>
            <person name="Rohde M."/>
            <person name="Bristow J."/>
            <person name="Eisen J.A."/>
            <person name="Markowitz V."/>
            <person name="Hugenholtz P."/>
            <person name="Kyrpides N.C."/>
            <person name="Klenk H.P."/>
        </authorList>
    </citation>
    <scope>NUCLEOTIDE SEQUENCE [LARGE SCALE GENOMIC DNA]</scope>
    <source>
        <strain evidence="8">ATCC 49802 / DSM 20745 / S 6022</strain>
    </source>
</reference>
<keyword evidence="3" id="KW-0547">Nucleotide-binding</keyword>
<keyword evidence="5" id="KW-0029">Amino-acid transport</keyword>
<evidence type="ECO:0000259" key="6">
    <source>
        <dbReference type="PROSITE" id="PS50893"/>
    </source>
</evidence>
<dbReference type="HOGENOM" id="CLU_000604_1_2_0"/>
<keyword evidence="4" id="KW-0067">ATP-binding</keyword>
<dbReference type="KEGG" id="sti:Sthe_2705"/>
<feature type="domain" description="ABC transporter" evidence="6">
    <location>
        <begin position="2"/>
        <end position="234"/>
    </location>
</feature>
<accession>D1C8H6</accession>
<dbReference type="InterPro" id="IPR003439">
    <property type="entry name" value="ABC_transporter-like_ATP-bd"/>
</dbReference>
<reference evidence="8" key="1">
    <citation type="submission" date="2009-11" db="EMBL/GenBank/DDBJ databases">
        <title>The complete chromosome 2 of Sphaerobacter thermophilus DSM 20745.</title>
        <authorList>
            <person name="Lucas S."/>
            <person name="Copeland A."/>
            <person name="Lapidus A."/>
            <person name="Glavina del Rio T."/>
            <person name="Dalin E."/>
            <person name="Tice H."/>
            <person name="Bruce D."/>
            <person name="Goodwin L."/>
            <person name="Pitluck S."/>
            <person name="Kyrpides N."/>
            <person name="Mavromatis K."/>
            <person name="Ivanova N."/>
            <person name="Mikhailova N."/>
            <person name="LaButti K.M."/>
            <person name="Clum A."/>
            <person name="Sun H.I."/>
            <person name="Brettin T."/>
            <person name="Detter J.C."/>
            <person name="Han C."/>
            <person name="Larimer F."/>
            <person name="Land M."/>
            <person name="Hauser L."/>
            <person name="Markowitz V."/>
            <person name="Cheng J.F."/>
            <person name="Hugenholtz P."/>
            <person name="Woyke T."/>
            <person name="Wu D."/>
            <person name="Steenblock K."/>
            <person name="Schneider S."/>
            <person name="Pukall R."/>
            <person name="Goeker M."/>
            <person name="Klenk H.P."/>
            <person name="Eisen J.A."/>
        </authorList>
    </citation>
    <scope>NUCLEOTIDE SEQUENCE [LARGE SCALE GENOMIC DNA]</scope>
    <source>
        <strain evidence="8">ATCC 49802 / DSM 20745 / S 6022</strain>
    </source>
</reference>
<gene>
    <name evidence="7" type="ordered locus">Sthe_2705</name>
</gene>
<evidence type="ECO:0000256" key="4">
    <source>
        <dbReference type="ARBA" id="ARBA00022840"/>
    </source>
</evidence>
<dbReference type="GO" id="GO:0005524">
    <property type="term" value="F:ATP binding"/>
    <property type="evidence" value="ECO:0007669"/>
    <property type="project" value="UniProtKB-KW"/>
</dbReference>
<dbReference type="GO" id="GO:0015807">
    <property type="term" value="P:L-amino acid transport"/>
    <property type="evidence" value="ECO:0007669"/>
    <property type="project" value="TreeGrafter"/>
</dbReference>
<keyword evidence="2" id="KW-0813">Transport</keyword>